<proteinExistence type="predicted"/>
<dbReference type="AlphaFoldDB" id="A0A8D2J2V5"/>
<feature type="transmembrane region" description="Helical" evidence="1">
    <location>
        <begin position="36"/>
        <end position="56"/>
    </location>
</feature>
<feature type="transmembrane region" description="Helical" evidence="1">
    <location>
        <begin position="62"/>
        <end position="82"/>
    </location>
</feature>
<reference evidence="2" key="1">
    <citation type="submission" date="2025-08" db="UniProtKB">
        <authorList>
            <consortium name="Ensembl"/>
        </authorList>
    </citation>
    <scope>IDENTIFICATION</scope>
</reference>
<evidence type="ECO:0000256" key="1">
    <source>
        <dbReference type="SAM" id="Phobius"/>
    </source>
</evidence>
<keyword evidence="1" id="KW-0472">Membrane</keyword>
<keyword evidence="3" id="KW-1185">Reference proteome</keyword>
<evidence type="ECO:0000313" key="2">
    <source>
        <dbReference type="Ensembl" id="ENSVKKP00000002955.1"/>
    </source>
</evidence>
<sequence>MGRRSRWPCVGIWITRPMHTQLDAARTPSGQKLPLHLGWVIIIAFFFFFLQTGLFAHSSRNIIMSVIFCYQGYHWPSLFWLIRIKGDKFICAILVQSINLNGMLQSISQEKHFHLYYFSFSLSSQNHLVNRVWIPSELPVHWPIPNSQ</sequence>
<accession>A0A8D2J2V5</accession>
<name>A0A8D2J2V5_VARKO</name>
<protein>
    <submittedName>
        <fullName evidence="2">Uncharacterized protein</fullName>
    </submittedName>
</protein>
<reference evidence="2" key="2">
    <citation type="submission" date="2025-09" db="UniProtKB">
        <authorList>
            <consortium name="Ensembl"/>
        </authorList>
    </citation>
    <scope>IDENTIFICATION</scope>
</reference>
<evidence type="ECO:0000313" key="3">
    <source>
        <dbReference type="Proteomes" id="UP000694545"/>
    </source>
</evidence>
<dbReference type="Proteomes" id="UP000694545">
    <property type="component" value="Unplaced"/>
</dbReference>
<keyword evidence="1" id="KW-0812">Transmembrane</keyword>
<keyword evidence="1" id="KW-1133">Transmembrane helix</keyword>
<dbReference type="Ensembl" id="ENSVKKT00000003035.1">
    <property type="protein sequence ID" value="ENSVKKP00000002955.1"/>
    <property type="gene ID" value="ENSVKKG00000002305.1"/>
</dbReference>
<organism evidence="2 3">
    <name type="scientific">Varanus komodoensis</name>
    <name type="common">Komodo dragon</name>
    <dbReference type="NCBI Taxonomy" id="61221"/>
    <lineage>
        <taxon>Eukaryota</taxon>
        <taxon>Metazoa</taxon>
        <taxon>Chordata</taxon>
        <taxon>Craniata</taxon>
        <taxon>Vertebrata</taxon>
        <taxon>Euteleostomi</taxon>
        <taxon>Lepidosauria</taxon>
        <taxon>Squamata</taxon>
        <taxon>Bifurcata</taxon>
        <taxon>Unidentata</taxon>
        <taxon>Episquamata</taxon>
        <taxon>Toxicofera</taxon>
        <taxon>Anguimorpha</taxon>
        <taxon>Paleoanguimorpha</taxon>
        <taxon>Varanoidea</taxon>
        <taxon>Varanidae</taxon>
        <taxon>Varanus</taxon>
    </lineage>
</organism>